<dbReference type="NCBIfam" id="TIGR00205">
    <property type="entry name" value="fliE"/>
    <property type="match status" value="1"/>
</dbReference>
<evidence type="ECO:0000256" key="3">
    <source>
        <dbReference type="ARBA" id="ARBA00023143"/>
    </source>
</evidence>
<dbReference type="Proteomes" id="UP000198981">
    <property type="component" value="Unassembled WGS sequence"/>
</dbReference>
<evidence type="ECO:0000313" key="6">
    <source>
        <dbReference type="EMBL" id="SCX38363.1"/>
    </source>
</evidence>
<dbReference type="HAMAP" id="MF_00724">
    <property type="entry name" value="FliE"/>
    <property type="match status" value="1"/>
</dbReference>
<reference evidence="7" key="1">
    <citation type="submission" date="2016-10" db="EMBL/GenBank/DDBJ databases">
        <authorList>
            <person name="Varghese N."/>
            <person name="Submissions S."/>
        </authorList>
    </citation>
    <scope>NUCLEOTIDE SEQUENCE [LARGE SCALE GENOMIC DNA]</scope>
    <source>
        <strain evidence="7">DSM 45722</strain>
    </source>
</reference>
<protein>
    <recommendedName>
        <fullName evidence="4 5">Flagellar hook-basal body complex protein FliE</fullName>
    </recommendedName>
</protein>
<keyword evidence="3 4" id="KW-0975">Bacterial flagellum</keyword>
<keyword evidence="6" id="KW-0969">Cilium</keyword>
<evidence type="ECO:0000256" key="1">
    <source>
        <dbReference type="ARBA" id="ARBA00004117"/>
    </source>
</evidence>
<dbReference type="Pfam" id="PF02049">
    <property type="entry name" value="FliE"/>
    <property type="match status" value="1"/>
</dbReference>
<dbReference type="GO" id="GO:0005198">
    <property type="term" value="F:structural molecule activity"/>
    <property type="evidence" value="ECO:0007669"/>
    <property type="project" value="UniProtKB-UniRule"/>
</dbReference>
<sequence length="137" mass="13715">MTVNPLALTTGYGVGVSSGYRNNGVSNSIPAGDISGMLTSGISSTGTVGAVGTPGTGQVARTADGSTFADILTGSIGQLQGLQSTADGYAKQAATGDLQDVHDYMIAASEAKLATTAVVTIKNKAVEAFNDIMRMPV</sequence>
<name>A0A1G4XAU9_9ACTN</name>
<dbReference type="PRINTS" id="PR01006">
    <property type="entry name" value="FLGHOOKFLIE"/>
</dbReference>
<dbReference type="PANTHER" id="PTHR34653:SF1">
    <property type="entry name" value="FLAGELLAR HOOK-BASAL BODY COMPLEX PROTEIN FLIE"/>
    <property type="match status" value="1"/>
</dbReference>
<dbReference type="GO" id="GO:0071973">
    <property type="term" value="P:bacterial-type flagellum-dependent cell motility"/>
    <property type="evidence" value="ECO:0007669"/>
    <property type="project" value="InterPro"/>
</dbReference>
<evidence type="ECO:0000313" key="7">
    <source>
        <dbReference type="Proteomes" id="UP000198981"/>
    </source>
</evidence>
<organism evidence="6 7">
    <name type="scientific">Klenkia marina</name>
    <dbReference type="NCBI Taxonomy" id="1960309"/>
    <lineage>
        <taxon>Bacteria</taxon>
        <taxon>Bacillati</taxon>
        <taxon>Actinomycetota</taxon>
        <taxon>Actinomycetes</taxon>
        <taxon>Geodermatophilales</taxon>
        <taxon>Geodermatophilaceae</taxon>
        <taxon>Klenkia</taxon>
    </lineage>
</organism>
<dbReference type="EMBL" id="FMUH01000001">
    <property type="protein sequence ID" value="SCX38363.1"/>
    <property type="molecule type" value="Genomic_DNA"/>
</dbReference>
<comment type="similarity">
    <text evidence="2 4">Belongs to the FliE family.</text>
</comment>
<evidence type="ECO:0000256" key="5">
    <source>
        <dbReference type="NCBIfam" id="TIGR00205"/>
    </source>
</evidence>
<evidence type="ECO:0000256" key="2">
    <source>
        <dbReference type="ARBA" id="ARBA00009272"/>
    </source>
</evidence>
<dbReference type="InterPro" id="IPR001624">
    <property type="entry name" value="FliE"/>
</dbReference>
<dbReference type="AlphaFoldDB" id="A0A1G4XAU9"/>
<gene>
    <name evidence="4" type="primary">fliE</name>
    <name evidence="6" type="ORF">SAMN03159343_0391</name>
</gene>
<accession>A0A1G4XAU9</accession>
<dbReference type="RefSeq" id="WP_243469617.1">
    <property type="nucleotide sequence ID" value="NZ_FMUH01000001.1"/>
</dbReference>
<dbReference type="GO" id="GO:0003774">
    <property type="term" value="F:cytoskeletal motor activity"/>
    <property type="evidence" value="ECO:0007669"/>
    <property type="project" value="InterPro"/>
</dbReference>
<keyword evidence="6" id="KW-0966">Cell projection</keyword>
<dbReference type="GO" id="GO:0009425">
    <property type="term" value="C:bacterial-type flagellum basal body"/>
    <property type="evidence" value="ECO:0007669"/>
    <property type="project" value="UniProtKB-SubCell"/>
</dbReference>
<dbReference type="STRING" id="1960309.SAMN03159343_0391"/>
<keyword evidence="7" id="KW-1185">Reference proteome</keyword>
<keyword evidence="6" id="KW-0282">Flagellum</keyword>
<dbReference type="PANTHER" id="PTHR34653">
    <property type="match status" value="1"/>
</dbReference>
<comment type="subcellular location">
    <subcellularLocation>
        <location evidence="1 4">Bacterial flagellum basal body</location>
    </subcellularLocation>
</comment>
<proteinExistence type="inferred from homology"/>
<evidence type="ECO:0000256" key="4">
    <source>
        <dbReference type="HAMAP-Rule" id="MF_00724"/>
    </source>
</evidence>